<evidence type="ECO:0000313" key="3">
    <source>
        <dbReference type="Proteomes" id="UP000199032"/>
    </source>
</evidence>
<dbReference type="InterPro" id="IPR038740">
    <property type="entry name" value="BioF2-like_GNAT_dom"/>
</dbReference>
<protein>
    <recommendedName>
        <fullName evidence="1">BioF2-like acetyltransferase domain-containing protein</fullName>
    </recommendedName>
</protein>
<dbReference type="STRING" id="1742972.COMA1_30081"/>
<gene>
    <name evidence="2" type="ORF">COMA1_30081</name>
</gene>
<keyword evidence="3" id="KW-1185">Reference proteome</keyword>
<evidence type="ECO:0000259" key="1">
    <source>
        <dbReference type="Pfam" id="PF13480"/>
    </source>
</evidence>
<dbReference type="PANTHER" id="PTHR36174:SF1">
    <property type="entry name" value="LIPID II:GLYCINE GLYCYLTRANSFERASE"/>
    <property type="match status" value="1"/>
</dbReference>
<feature type="domain" description="BioF2-like acetyltransferase" evidence="1">
    <location>
        <begin position="161"/>
        <end position="285"/>
    </location>
</feature>
<proteinExistence type="predicted"/>
<name>A0A0S4LKP1_9BACT</name>
<dbReference type="EMBL" id="CZQA01000009">
    <property type="protein sequence ID" value="CUS36491.1"/>
    <property type="molecule type" value="Genomic_DNA"/>
</dbReference>
<dbReference type="InterPro" id="IPR050644">
    <property type="entry name" value="PG_Glycine_Bridge_Synth"/>
</dbReference>
<dbReference type="Gene3D" id="3.40.630.30">
    <property type="match status" value="1"/>
</dbReference>
<accession>A0A0S4LKP1</accession>
<sequence>MTLGPDRVWMIRPLLDDRWSQFVDRHANSSVFHTIGWLTALRAAYGYEPIALTTSSPSQKLTNALLFCSVQSWLTRGRLVSLPFTDHCEPLVESIEQLQTLCARLDTLQKTQRWAYAELRTSEPLLDFEKSFRACKTYLWHRLDLRPRLDAIEKRFHKDCIKRRIRHAERQGLMYEQGRSDSLLQSFYDLIVRMRSRKHLPPQPFSWFQRLVASMGKNVCIRVAFKGDQPVAGILTLNHGRTVYYKYGGSDARFHHLGATPMLFWQAIQTAKSAGMETLDLGRSDVEDRGLIMFKERWGAESVRLTLWRSPIAEGSLFLEHLKMRLARTVCTYMPHRMLVFAGQLMYRHIG</sequence>
<dbReference type="AlphaFoldDB" id="A0A0S4LKP1"/>
<reference evidence="2 3" key="1">
    <citation type="submission" date="2015-10" db="EMBL/GenBank/DDBJ databases">
        <authorList>
            <person name="Gilbert D.G."/>
        </authorList>
    </citation>
    <scope>NUCLEOTIDE SEQUENCE [LARGE SCALE GENOMIC DNA]</scope>
    <source>
        <strain evidence="2">COMA1</strain>
    </source>
</reference>
<dbReference type="SUPFAM" id="SSF55729">
    <property type="entry name" value="Acyl-CoA N-acyltransferases (Nat)"/>
    <property type="match status" value="1"/>
</dbReference>
<dbReference type="Pfam" id="PF13480">
    <property type="entry name" value="Acetyltransf_6"/>
    <property type="match status" value="1"/>
</dbReference>
<dbReference type="InterPro" id="IPR016181">
    <property type="entry name" value="Acyl_CoA_acyltransferase"/>
</dbReference>
<dbReference type="PANTHER" id="PTHR36174">
    <property type="entry name" value="LIPID II:GLYCINE GLYCYLTRANSFERASE"/>
    <property type="match status" value="1"/>
</dbReference>
<organism evidence="2 3">
    <name type="scientific">Candidatus Nitrospira nitrosa</name>
    <dbReference type="NCBI Taxonomy" id="1742972"/>
    <lineage>
        <taxon>Bacteria</taxon>
        <taxon>Pseudomonadati</taxon>
        <taxon>Nitrospirota</taxon>
        <taxon>Nitrospiria</taxon>
        <taxon>Nitrospirales</taxon>
        <taxon>Nitrospiraceae</taxon>
        <taxon>Nitrospira</taxon>
    </lineage>
</organism>
<evidence type="ECO:0000313" key="2">
    <source>
        <dbReference type="EMBL" id="CUS36491.1"/>
    </source>
</evidence>
<dbReference type="Proteomes" id="UP000199032">
    <property type="component" value="Unassembled WGS sequence"/>
</dbReference>